<dbReference type="InterPro" id="IPR036056">
    <property type="entry name" value="Fibrinogen-like_C"/>
</dbReference>
<feature type="domain" description="Fibrinogen C-terminal" evidence="3">
    <location>
        <begin position="1"/>
        <end position="177"/>
    </location>
</feature>
<sequence length="414" mass="46799">MHELLARTSGIYKIQVPGLAAFEVYCDADLAGIGWLVIQRRLNGSLNFYRNWQQYKDGFGVVQGEFFIGLDKLRAITALEPYELYVHLEDFEGVKRFAKYDEFAIGNEADDYALNALGAYTGNAGDSLRSHRKMKFSTYDRDNDAEFQRNCAFLHMGAWWYNACVDSNLNGQYIPGGNLKAELAQLSASFGPIAARQGYAPSCLAAGINENGIQTIRVPGLEQPFDVACDTRTAGAGWTVVQRRQDGSENFYRSWAEYRAGFGNLSGEFFMGLQQLHYITKAEPYELYIHLEDFDGVTHYAKYDRFELANETAGYALEVLGKYTGDAGDSLKYHKGQPFSTFDNDKTAKRCALTYVGAWWYNSCQHSNLNGQYVQGGSYEVKLTGRGIVWKSWRGYDYGYKFVQMMIRPRCRAA</sequence>
<dbReference type="OMA" id="ACHACNP"/>
<keyword evidence="1" id="KW-1015">Disulfide bond</keyword>
<evidence type="ECO:0000259" key="3">
    <source>
        <dbReference type="PROSITE" id="PS51406"/>
    </source>
</evidence>
<dbReference type="InterPro" id="IPR002181">
    <property type="entry name" value="Fibrinogen_a/b/g_C_dom"/>
</dbReference>
<organism evidence="4 5">
    <name type="scientific">Drosophila busckii</name>
    <name type="common">Fruit fly</name>
    <dbReference type="NCBI Taxonomy" id="30019"/>
    <lineage>
        <taxon>Eukaryota</taxon>
        <taxon>Metazoa</taxon>
        <taxon>Ecdysozoa</taxon>
        <taxon>Arthropoda</taxon>
        <taxon>Hexapoda</taxon>
        <taxon>Insecta</taxon>
        <taxon>Pterygota</taxon>
        <taxon>Neoptera</taxon>
        <taxon>Endopterygota</taxon>
        <taxon>Diptera</taxon>
        <taxon>Brachycera</taxon>
        <taxon>Muscomorpha</taxon>
        <taxon>Ephydroidea</taxon>
        <taxon>Drosophilidae</taxon>
        <taxon>Drosophila</taxon>
    </lineage>
</organism>
<dbReference type="AlphaFoldDB" id="A0A0M4EAM7"/>
<dbReference type="EMBL" id="CP012524">
    <property type="protein sequence ID" value="ALC40440.1"/>
    <property type="molecule type" value="Genomic_DNA"/>
</dbReference>
<evidence type="ECO:0000256" key="2">
    <source>
        <dbReference type="ARBA" id="ARBA00053344"/>
    </source>
</evidence>
<evidence type="ECO:0000313" key="5">
    <source>
        <dbReference type="Proteomes" id="UP000494163"/>
    </source>
</evidence>
<dbReference type="InterPro" id="IPR020837">
    <property type="entry name" value="Fibrinogen_CS"/>
</dbReference>
<proteinExistence type="predicted"/>
<dbReference type="GO" id="GO:0005615">
    <property type="term" value="C:extracellular space"/>
    <property type="evidence" value="ECO:0007669"/>
    <property type="project" value="TreeGrafter"/>
</dbReference>
<dbReference type="PANTHER" id="PTHR19143:SF458">
    <property type="entry name" value="FIBRINOGEN C-TERMINAL DOMAIN-CONTAINING PROTEIN-RELATED"/>
    <property type="match status" value="1"/>
</dbReference>
<dbReference type="SMART" id="SM00186">
    <property type="entry name" value="FBG"/>
    <property type="match status" value="2"/>
</dbReference>
<dbReference type="PROSITE" id="PS00514">
    <property type="entry name" value="FIBRINOGEN_C_1"/>
    <property type="match status" value="2"/>
</dbReference>
<feature type="domain" description="Fibrinogen C-terminal" evidence="3">
    <location>
        <begin position="194"/>
        <end position="411"/>
    </location>
</feature>
<dbReference type="OrthoDB" id="6145874at2759"/>
<dbReference type="CDD" id="cd00087">
    <property type="entry name" value="FReD"/>
    <property type="match status" value="2"/>
</dbReference>
<dbReference type="Proteomes" id="UP000494163">
    <property type="component" value="Chromosome 2R"/>
</dbReference>
<dbReference type="FunFam" id="3.90.215.10:FF:000001">
    <property type="entry name" value="Tenascin isoform 1"/>
    <property type="match status" value="1"/>
</dbReference>
<dbReference type="PANTHER" id="PTHR19143">
    <property type="entry name" value="FIBRINOGEN/TENASCIN/ANGIOPOEITIN"/>
    <property type="match status" value="1"/>
</dbReference>
<dbReference type="Pfam" id="PF00147">
    <property type="entry name" value="Fibrinogen_C"/>
    <property type="match status" value="2"/>
</dbReference>
<dbReference type="SMR" id="A0A0M4EAM7"/>
<evidence type="ECO:0000256" key="1">
    <source>
        <dbReference type="ARBA" id="ARBA00023157"/>
    </source>
</evidence>
<protein>
    <submittedName>
        <fullName evidence="4">Maker0</fullName>
    </submittedName>
</protein>
<keyword evidence="5" id="KW-1185">Reference proteome</keyword>
<reference evidence="4 5" key="1">
    <citation type="submission" date="2015-08" db="EMBL/GenBank/DDBJ databases">
        <title>Ancestral chromatin configuration constrains chromatin evolution on differentiating sex chromosomes in Drosophila.</title>
        <authorList>
            <person name="Zhou Q."/>
            <person name="Bachtrog D."/>
        </authorList>
    </citation>
    <scope>NUCLEOTIDE SEQUENCE [LARGE SCALE GENOMIC DNA]</scope>
    <source>
        <tissue evidence="4">Whole larvae</tissue>
    </source>
</reference>
<dbReference type="PROSITE" id="PS51406">
    <property type="entry name" value="FIBRINOGEN_C_2"/>
    <property type="match status" value="2"/>
</dbReference>
<dbReference type="InterPro" id="IPR014716">
    <property type="entry name" value="Fibrinogen_a/b/g_C_1"/>
</dbReference>
<gene>
    <name evidence="4" type="ORF">Dbus_chr2Rg19</name>
</gene>
<accession>A0A0M4EAM7</accession>
<evidence type="ECO:0000313" key="4">
    <source>
        <dbReference type="EMBL" id="ALC40440.1"/>
    </source>
</evidence>
<dbReference type="STRING" id="30019.A0A0M4EAM7"/>
<dbReference type="SUPFAM" id="SSF56496">
    <property type="entry name" value="Fibrinogen C-terminal domain-like"/>
    <property type="match status" value="2"/>
</dbReference>
<comment type="function">
    <text evidence="2">Lectin involved in innate immunity. Agglutinates all types of human erythrocytes, Gram-positive and Gram-negative bacteria. Has a stronger agglutinating activity towards Gram-negative bacteria than towards Gram-positive bacteria. Specifically recognizes acetyl group-containing substances on agglutinated cells. The hemagglutinating activity was inhibited by EDTA, acetyl group-containing mono- and disaccharides, N-acetyl derivatives of amino acids, other acetyl group-containing substances, propionamide and benzamide. Enhances the antimicrobial activity of big defensin against Gram-positive bacteria but not against Gram-negative bacteria.</text>
</comment>
<dbReference type="GO" id="GO:0030246">
    <property type="term" value="F:carbohydrate binding"/>
    <property type="evidence" value="ECO:0007669"/>
    <property type="project" value="UniProtKB-ARBA"/>
</dbReference>
<dbReference type="InterPro" id="IPR050373">
    <property type="entry name" value="Fibrinogen_C-term_domain"/>
</dbReference>
<dbReference type="Gene3D" id="3.90.215.10">
    <property type="entry name" value="Gamma Fibrinogen, chain A, domain 1"/>
    <property type="match status" value="2"/>
</dbReference>
<name>A0A0M4EAM7_DROBS</name>